<evidence type="ECO:0000313" key="2">
    <source>
        <dbReference type="Proteomes" id="UP001519307"/>
    </source>
</evidence>
<dbReference type="Proteomes" id="UP001519307">
    <property type="component" value="Unassembled WGS sequence"/>
</dbReference>
<protein>
    <submittedName>
        <fullName evidence="1">SPP1 gp7 family putative phage head morphogenesis protein</fullName>
    </submittedName>
</protein>
<evidence type="ECO:0000313" key="1">
    <source>
        <dbReference type="EMBL" id="MBP2032710.1"/>
    </source>
</evidence>
<sequence length="257" mass="30470">MNKLVKDEIVKIKKEMMDKANGDVEEIKKEYKKYLLILIAFISDYYNRHISNGKISNFRKNIIMNDLEKEIKEYANELYDFQYEFLINELKDIYEETYFKNLEVLNDVRQMNVKGELVPEEIGKIINANYQGSTIINRLQNNINEFAESIYNKINRNILNRKTLDEMITDISKTFEISTYDSKVLLNTEQTRIFTEAQEKVFTDFEIEEIMWCADVCLNTCMYCEAMDGKAFRMDDENRPTIPAHPNCNCCWIPLIE</sequence>
<gene>
    <name evidence="1" type="ORF">J2Z42_001384</name>
</gene>
<accession>A0ABS4KRQ4</accession>
<organism evidence="1 2">
    <name type="scientific">Clostridium algifaecis</name>
    <dbReference type="NCBI Taxonomy" id="1472040"/>
    <lineage>
        <taxon>Bacteria</taxon>
        <taxon>Bacillati</taxon>
        <taxon>Bacillota</taxon>
        <taxon>Clostridia</taxon>
        <taxon>Eubacteriales</taxon>
        <taxon>Clostridiaceae</taxon>
        <taxon>Clostridium</taxon>
    </lineage>
</organism>
<keyword evidence="2" id="KW-1185">Reference proteome</keyword>
<comment type="caution">
    <text evidence="1">The sequence shown here is derived from an EMBL/GenBank/DDBJ whole genome shotgun (WGS) entry which is preliminary data.</text>
</comment>
<dbReference type="RefSeq" id="WP_209701883.1">
    <property type="nucleotide sequence ID" value="NZ_JAGGLM010000006.1"/>
</dbReference>
<dbReference type="NCBIfam" id="TIGR01641">
    <property type="entry name" value="phageSPP1_gp7"/>
    <property type="match status" value="1"/>
</dbReference>
<dbReference type="EMBL" id="JAGGLM010000006">
    <property type="protein sequence ID" value="MBP2032710.1"/>
    <property type="molecule type" value="Genomic_DNA"/>
</dbReference>
<proteinExistence type="predicted"/>
<reference evidence="1 2" key="1">
    <citation type="submission" date="2021-03" db="EMBL/GenBank/DDBJ databases">
        <title>Genomic Encyclopedia of Type Strains, Phase IV (KMG-IV): sequencing the most valuable type-strain genomes for metagenomic binning, comparative biology and taxonomic classification.</title>
        <authorList>
            <person name="Goeker M."/>
        </authorList>
    </citation>
    <scope>NUCLEOTIDE SEQUENCE [LARGE SCALE GENOMIC DNA]</scope>
    <source>
        <strain evidence="1 2">DSM 28783</strain>
    </source>
</reference>
<name>A0ABS4KRQ4_9CLOT</name>
<dbReference type="InterPro" id="IPR006528">
    <property type="entry name" value="Phage_head_morphogenesis_dom"/>
</dbReference>